<organism evidence="1 2">
    <name type="scientific">Neophaeococcomyces mojaviensis</name>
    <dbReference type="NCBI Taxonomy" id="3383035"/>
    <lineage>
        <taxon>Eukaryota</taxon>
        <taxon>Fungi</taxon>
        <taxon>Dikarya</taxon>
        <taxon>Ascomycota</taxon>
        <taxon>Pezizomycotina</taxon>
        <taxon>Eurotiomycetes</taxon>
        <taxon>Chaetothyriomycetidae</taxon>
        <taxon>Chaetothyriales</taxon>
        <taxon>Chaetothyriales incertae sedis</taxon>
        <taxon>Neophaeococcomyces</taxon>
    </lineage>
</organism>
<comment type="caution">
    <text evidence="1">The sequence shown here is derived from an EMBL/GenBank/DDBJ whole genome shotgun (WGS) entry which is preliminary data.</text>
</comment>
<sequence length="330" mass="36374">MASKLNRGLSIGTNSSKQSRKYLGDSNDPHYIPKSPLINRQYISPQDEAELKRMCTLALNDVPHSDEMTDDPFRYLARHITAKSQTRIREPPIQPVAVEEKSLGQLTSPQTWGAAGDDTATPSETSKRETLQTNASTPMTTPGVTPGETGKRFSDAARSTTTHPSSNLRTEVKTFKGNAVYSFLKDSFPVAGPQTAAAAKSLTHLPTSTRTKLRQPPPEEANQNTNGLMRNPDFNKSLPALPPVYAPSQPSADTPNKEKPRGLSRVLKTVRLQRTQPSAVIQERSTSSDAPRQIQQVTKDNDSNTKKRRFNITAIFNKHNMIYPKRATVG</sequence>
<evidence type="ECO:0000313" key="1">
    <source>
        <dbReference type="EMBL" id="KAJ9650245.1"/>
    </source>
</evidence>
<dbReference type="Proteomes" id="UP001172386">
    <property type="component" value="Unassembled WGS sequence"/>
</dbReference>
<keyword evidence="2" id="KW-1185">Reference proteome</keyword>
<dbReference type="EMBL" id="JAPDRQ010000364">
    <property type="protein sequence ID" value="KAJ9650245.1"/>
    <property type="molecule type" value="Genomic_DNA"/>
</dbReference>
<protein>
    <submittedName>
        <fullName evidence="1">Uncharacterized protein</fullName>
    </submittedName>
</protein>
<accession>A0ACC2ZRM8</accession>
<evidence type="ECO:0000313" key="2">
    <source>
        <dbReference type="Proteomes" id="UP001172386"/>
    </source>
</evidence>
<name>A0ACC2ZRM8_9EURO</name>
<gene>
    <name evidence="1" type="ORF">H2198_010433</name>
</gene>
<proteinExistence type="predicted"/>
<reference evidence="1" key="1">
    <citation type="submission" date="2022-10" db="EMBL/GenBank/DDBJ databases">
        <title>Culturing micro-colonial fungi from biological soil crusts in the Mojave desert and describing Neophaeococcomyces mojavensis, and introducing the new genera and species Taxawa tesnikishii.</title>
        <authorList>
            <person name="Kurbessoian T."/>
            <person name="Stajich J.E."/>
        </authorList>
    </citation>
    <scope>NUCLEOTIDE SEQUENCE</scope>
    <source>
        <strain evidence="1">JES_112</strain>
    </source>
</reference>